<reference evidence="3 4" key="1">
    <citation type="journal article" date="2019" name="Commun. Biol.">
        <title>The bagworm genome reveals a unique fibroin gene that provides high tensile strength.</title>
        <authorList>
            <person name="Kono N."/>
            <person name="Nakamura H."/>
            <person name="Ohtoshi R."/>
            <person name="Tomita M."/>
            <person name="Numata K."/>
            <person name="Arakawa K."/>
        </authorList>
    </citation>
    <scope>NUCLEOTIDE SEQUENCE [LARGE SCALE GENOMIC DNA]</scope>
</reference>
<evidence type="ECO:0000256" key="2">
    <source>
        <dbReference type="SAM" id="MobiDB-lite"/>
    </source>
</evidence>
<feature type="compositionally biased region" description="Basic and acidic residues" evidence="2">
    <location>
        <begin position="576"/>
        <end position="587"/>
    </location>
</feature>
<evidence type="ECO:0000313" key="4">
    <source>
        <dbReference type="Proteomes" id="UP000299102"/>
    </source>
</evidence>
<protein>
    <submittedName>
        <fullName evidence="3">Uncharacterized protein</fullName>
    </submittedName>
</protein>
<name>A0A4C1TCV9_EUMVA</name>
<proteinExistence type="predicted"/>
<accession>A0A4C1TCV9</accession>
<feature type="coiled-coil region" evidence="1">
    <location>
        <begin position="94"/>
        <end position="121"/>
    </location>
</feature>
<feature type="region of interest" description="Disordered" evidence="2">
    <location>
        <begin position="129"/>
        <end position="149"/>
    </location>
</feature>
<feature type="region of interest" description="Disordered" evidence="2">
    <location>
        <begin position="553"/>
        <end position="638"/>
    </location>
</feature>
<dbReference type="EMBL" id="BGZK01000051">
    <property type="protein sequence ID" value="GBP12302.1"/>
    <property type="molecule type" value="Genomic_DNA"/>
</dbReference>
<dbReference type="AlphaFoldDB" id="A0A4C1TCV9"/>
<gene>
    <name evidence="3" type="ORF">EVAR_75747_1</name>
</gene>
<feature type="coiled-coil region" evidence="1">
    <location>
        <begin position="181"/>
        <end position="264"/>
    </location>
</feature>
<keyword evidence="1" id="KW-0175">Coiled coil</keyword>
<feature type="compositionally biased region" description="Basic and acidic residues" evidence="2">
    <location>
        <begin position="316"/>
        <end position="334"/>
    </location>
</feature>
<evidence type="ECO:0000256" key="1">
    <source>
        <dbReference type="SAM" id="Coils"/>
    </source>
</evidence>
<dbReference type="Proteomes" id="UP000299102">
    <property type="component" value="Unassembled WGS sequence"/>
</dbReference>
<organism evidence="3 4">
    <name type="scientific">Eumeta variegata</name>
    <name type="common">Bagworm moth</name>
    <name type="synonym">Eumeta japonica</name>
    <dbReference type="NCBI Taxonomy" id="151549"/>
    <lineage>
        <taxon>Eukaryota</taxon>
        <taxon>Metazoa</taxon>
        <taxon>Ecdysozoa</taxon>
        <taxon>Arthropoda</taxon>
        <taxon>Hexapoda</taxon>
        <taxon>Insecta</taxon>
        <taxon>Pterygota</taxon>
        <taxon>Neoptera</taxon>
        <taxon>Endopterygota</taxon>
        <taxon>Lepidoptera</taxon>
        <taxon>Glossata</taxon>
        <taxon>Ditrysia</taxon>
        <taxon>Tineoidea</taxon>
        <taxon>Psychidae</taxon>
        <taxon>Oiketicinae</taxon>
        <taxon>Eumeta</taxon>
    </lineage>
</organism>
<evidence type="ECO:0000313" key="3">
    <source>
        <dbReference type="EMBL" id="GBP12302.1"/>
    </source>
</evidence>
<dbReference type="OrthoDB" id="2133912at2759"/>
<feature type="compositionally biased region" description="Polar residues" evidence="2">
    <location>
        <begin position="588"/>
        <end position="624"/>
    </location>
</feature>
<sequence>MTDFQLAPPEKDICKIHTDRSNKHLSRISTSKLSKEELEDLYYEIFESNIELKRLVNQQKQTINALNTKVLRMTATRKSPISSNPCCVDSRVTIREQKEMIQELKLANEKLMEKIRQLKVQLCTKKQFTKTSPNQKTRVRPPLSQTNNLNARNKESETSLIIEVPKEQPREKTSPENLCTENKCVTQMEELKEKINNLEEELNAVQQGYNTRIVTLEEEIGRLSKEEQAARAARVASQAVLTQRQEEAKKLASALRNMETHTNQLSAQLQFEKMKVSDLEMQLKTNRMSNNMFDVIEEYFNNRISKRKKSIENLRPMKGDHSEDTELHHTDKDTAGGGHRVVSPSFRPQRNSAVEESMPMVSKPPFSTSLVANSRSCHGRFLCARWTEVKLRRLKIQEMLGFGLRRLRPALFAAREDNALGLARANAGLCEKVLELQAELDRLKVFVAGQEVASLKTKHYDGLFDDQGKIIVANCADDGYSTKFGFNDTTEEQRSDQIDHDIELEEHTLQTLKKEELDEKSRKSENGHYFISEHIVIQENNIAEYNISNNNTKEEQDADLGGDKNPSKSLPNTYTLKHETIDLKKSSSPENTDYDVSSITDASSAKSPKGFTQYTRSLNTTPRSPTEPLSLGENGEFSSVTGYTLTSTERNTTDRSLGYLSEGEIPSVTGNFMLSCEWAEMKEKYKHENLALVLS</sequence>
<keyword evidence="4" id="KW-1185">Reference proteome</keyword>
<comment type="caution">
    <text evidence="3">The sequence shown here is derived from an EMBL/GenBank/DDBJ whole genome shotgun (WGS) entry which is preliminary data.</text>
</comment>
<feature type="region of interest" description="Disordered" evidence="2">
    <location>
        <begin position="316"/>
        <end position="360"/>
    </location>
</feature>